<accession>A0A371FD33</accession>
<dbReference type="CDD" id="cd12325">
    <property type="entry name" value="RRM1_hnRNPA_hnRNPD_like"/>
    <property type="match status" value="1"/>
</dbReference>
<dbReference type="GO" id="GO:0006417">
    <property type="term" value="P:regulation of translation"/>
    <property type="evidence" value="ECO:0007669"/>
    <property type="project" value="TreeGrafter"/>
</dbReference>
<reference evidence="5" key="1">
    <citation type="submission" date="2018-05" db="EMBL/GenBank/DDBJ databases">
        <title>Draft genome of Mucuna pruriens seed.</title>
        <authorList>
            <person name="Nnadi N.E."/>
            <person name="Vos R."/>
            <person name="Hasami M.H."/>
            <person name="Devisetty U.K."/>
            <person name="Aguiy J.C."/>
        </authorList>
    </citation>
    <scope>NUCLEOTIDE SEQUENCE [LARGE SCALE GENOMIC DNA]</scope>
    <source>
        <strain evidence="5">JCA_2017</strain>
    </source>
</reference>
<feature type="domain" description="RRM" evidence="4">
    <location>
        <begin position="118"/>
        <end position="195"/>
    </location>
</feature>
<dbReference type="InterPro" id="IPR012677">
    <property type="entry name" value="Nucleotide-bd_a/b_plait_sf"/>
</dbReference>
<dbReference type="SMART" id="SM00360">
    <property type="entry name" value="RRM"/>
    <property type="match status" value="2"/>
</dbReference>
<keyword evidence="2 3" id="KW-0694">RNA-binding</keyword>
<comment type="caution">
    <text evidence="5">The sequence shown here is derived from an EMBL/GenBank/DDBJ whole genome shotgun (WGS) entry which is preliminary data.</text>
</comment>
<dbReference type="Gene3D" id="3.30.70.330">
    <property type="match status" value="2"/>
</dbReference>
<keyword evidence="1" id="KW-0677">Repeat</keyword>
<protein>
    <submittedName>
        <fullName evidence="5">Heterogeneous nuclear ribonucleoprotein 1</fullName>
    </submittedName>
</protein>
<dbReference type="GO" id="GO:1990904">
    <property type="term" value="C:ribonucleoprotein complex"/>
    <property type="evidence" value="ECO:0007669"/>
    <property type="project" value="UniProtKB-KW"/>
</dbReference>
<dbReference type="PROSITE" id="PS50102">
    <property type="entry name" value="RRM"/>
    <property type="match status" value="2"/>
</dbReference>
<evidence type="ECO:0000256" key="2">
    <source>
        <dbReference type="ARBA" id="ARBA00022884"/>
    </source>
</evidence>
<dbReference type="InterPro" id="IPR035979">
    <property type="entry name" value="RBD_domain_sf"/>
</dbReference>
<keyword evidence="5" id="KW-0687">Ribonucleoprotein</keyword>
<name>A0A371FD33_MUCPR</name>
<dbReference type="FunFam" id="3.30.70.330:FF:000102">
    <property type="entry name" value="Heterogeneous nuclear ribonucleoprotein 1"/>
    <property type="match status" value="1"/>
</dbReference>
<feature type="domain" description="RRM" evidence="4">
    <location>
        <begin position="18"/>
        <end position="94"/>
    </location>
</feature>
<evidence type="ECO:0000313" key="6">
    <source>
        <dbReference type="Proteomes" id="UP000257109"/>
    </source>
</evidence>
<sequence length="559" mass="60156">MMVNWVWLVTEQMESDLGKLFIGGISWDTDEERLKEYFGKYGEVIETVIMRDRATGRARGFGFVVFADPAIAERVIMDKHIIDGRTVEAKKAVPRDDQHIVNRQSGGMQGSPGPGRTKKIFVGGLPSTITESDFKKYFDQFGTITDVVVMYDHNTQRPRGFGFITYDSEEAVDRVLYKTFHELNGKMVEVKRAVPKELSPGPSRSPLIGFNFGFNRSSSFLNSYAQGFNMNPAGGFGVRMDGRFSPLTSARNGFAPFGSSGYGMGVNLDSGLNPSYGGNSSYTGGSLAYGRISPFYNGNSSRYTTPIGNNGGNARSDSLMNSASRSVWGNDALNNAANNQVNPGAYLGSGSGAFGVSIGNSGTNWGPSVPSQGGGVASGYSTWGNTYEGGDNSIGLVGGGYGRNSSPGVPQSSAFTAPTAGYEGSYGDLYRSGSVYSDSTWRSAASEIDASGSFGYGLAGIGSDDPVKNSEGFIGNYNVTSRQSNRVDEGKLDKENEAMASPVLEILEDCHMQIHTNAHASVMLKRVAMTTTWIAMLGFRNLWKFELENKSIDKDVEDI</sequence>
<gene>
    <name evidence="5" type="primary">RNP1</name>
    <name evidence="5" type="ORF">CR513_43835</name>
</gene>
<evidence type="ECO:0000259" key="4">
    <source>
        <dbReference type="PROSITE" id="PS50102"/>
    </source>
</evidence>
<dbReference type="OrthoDB" id="1875751at2759"/>
<dbReference type="PANTHER" id="PTHR48032:SF6">
    <property type="entry name" value="RNA-BINDING (RRM_RBD_RNP MOTIFS) FAMILY PROTEIN"/>
    <property type="match status" value="1"/>
</dbReference>
<evidence type="ECO:0000256" key="1">
    <source>
        <dbReference type="ARBA" id="ARBA00022737"/>
    </source>
</evidence>
<dbReference type="PANTHER" id="PTHR48032">
    <property type="entry name" value="RNA-BINDING PROTEIN MUSASHI HOMOLOG RBP6"/>
    <property type="match status" value="1"/>
</dbReference>
<dbReference type="EMBL" id="QJKJ01009595">
    <property type="protein sequence ID" value="RDX76201.1"/>
    <property type="molecule type" value="Genomic_DNA"/>
</dbReference>
<dbReference type="GO" id="GO:0003729">
    <property type="term" value="F:mRNA binding"/>
    <property type="evidence" value="ECO:0007669"/>
    <property type="project" value="TreeGrafter"/>
</dbReference>
<dbReference type="STRING" id="157652.A0A371FD33"/>
<keyword evidence="6" id="KW-1185">Reference proteome</keyword>
<dbReference type="AlphaFoldDB" id="A0A371FD33"/>
<evidence type="ECO:0000256" key="3">
    <source>
        <dbReference type="PROSITE-ProRule" id="PRU00176"/>
    </source>
</evidence>
<dbReference type="Pfam" id="PF00076">
    <property type="entry name" value="RRM_1"/>
    <property type="match status" value="2"/>
</dbReference>
<dbReference type="FunFam" id="3.30.70.330:FF:000051">
    <property type="entry name" value="Heterogeneous nuclear ribonucleoprotein 1"/>
    <property type="match status" value="1"/>
</dbReference>
<evidence type="ECO:0000313" key="5">
    <source>
        <dbReference type="EMBL" id="RDX76201.1"/>
    </source>
</evidence>
<dbReference type="Proteomes" id="UP000257109">
    <property type="component" value="Unassembled WGS sequence"/>
</dbReference>
<proteinExistence type="predicted"/>
<dbReference type="InterPro" id="IPR000504">
    <property type="entry name" value="RRM_dom"/>
</dbReference>
<dbReference type="SUPFAM" id="SSF54928">
    <property type="entry name" value="RNA-binding domain, RBD"/>
    <property type="match status" value="2"/>
</dbReference>
<organism evidence="5 6">
    <name type="scientific">Mucuna pruriens</name>
    <name type="common">Velvet bean</name>
    <name type="synonym">Dolichos pruriens</name>
    <dbReference type="NCBI Taxonomy" id="157652"/>
    <lineage>
        <taxon>Eukaryota</taxon>
        <taxon>Viridiplantae</taxon>
        <taxon>Streptophyta</taxon>
        <taxon>Embryophyta</taxon>
        <taxon>Tracheophyta</taxon>
        <taxon>Spermatophyta</taxon>
        <taxon>Magnoliopsida</taxon>
        <taxon>eudicotyledons</taxon>
        <taxon>Gunneridae</taxon>
        <taxon>Pentapetalae</taxon>
        <taxon>rosids</taxon>
        <taxon>fabids</taxon>
        <taxon>Fabales</taxon>
        <taxon>Fabaceae</taxon>
        <taxon>Papilionoideae</taxon>
        <taxon>50 kb inversion clade</taxon>
        <taxon>NPAAA clade</taxon>
        <taxon>indigoferoid/millettioid clade</taxon>
        <taxon>Phaseoleae</taxon>
        <taxon>Mucuna</taxon>
    </lineage>
</organism>
<dbReference type="CDD" id="cd12330">
    <property type="entry name" value="RRM2_Hrp1p"/>
    <property type="match status" value="1"/>
</dbReference>